<organism evidence="1 2">
    <name type="scientific">Amycolatopsis silviterrae</name>
    <dbReference type="NCBI Taxonomy" id="1656914"/>
    <lineage>
        <taxon>Bacteria</taxon>
        <taxon>Bacillati</taxon>
        <taxon>Actinomycetota</taxon>
        <taxon>Actinomycetes</taxon>
        <taxon>Pseudonocardiales</taxon>
        <taxon>Pseudonocardiaceae</taxon>
        <taxon>Amycolatopsis</taxon>
    </lineage>
</organism>
<proteinExistence type="predicted"/>
<sequence>MDPSSVPRLSLDAKVRRFRGALLVAVGEETLELTDSAAFLFRAVDGARSVADIGTLLAQEYDVPADEAAEDAAGFLGELVDNGVLELGP</sequence>
<dbReference type="Proteomes" id="UP001597483">
    <property type="component" value="Unassembled WGS sequence"/>
</dbReference>
<accession>A0ABW5HMG6</accession>
<name>A0ABW5HMG6_9PSEU</name>
<dbReference type="RefSeq" id="WP_378313545.1">
    <property type="nucleotide sequence ID" value="NZ_JBHUKS010000037.1"/>
</dbReference>
<dbReference type="Pfam" id="PF05402">
    <property type="entry name" value="PqqD"/>
    <property type="match status" value="1"/>
</dbReference>
<dbReference type="InterPro" id="IPR008792">
    <property type="entry name" value="PQQD"/>
</dbReference>
<reference evidence="2" key="1">
    <citation type="journal article" date="2019" name="Int. J. Syst. Evol. Microbiol.">
        <title>The Global Catalogue of Microorganisms (GCM) 10K type strain sequencing project: providing services to taxonomists for standard genome sequencing and annotation.</title>
        <authorList>
            <consortium name="The Broad Institute Genomics Platform"/>
            <consortium name="The Broad Institute Genome Sequencing Center for Infectious Disease"/>
            <person name="Wu L."/>
            <person name="Ma J."/>
        </authorList>
    </citation>
    <scope>NUCLEOTIDE SEQUENCE [LARGE SCALE GENOMIC DNA]</scope>
    <source>
        <strain evidence="2">CGMCC 4.7641</strain>
    </source>
</reference>
<dbReference type="InterPro" id="IPR041881">
    <property type="entry name" value="PqqD_sf"/>
</dbReference>
<evidence type="ECO:0000313" key="2">
    <source>
        <dbReference type="Proteomes" id="UP001597483"/>
    </source>
</evidence>
<keyword evidence="2" id="KW-1185">Reference proteome</keyword>
<dbReference type="EMBL" id="JBHUKS010000037">
    <property type="protein sequence ID" value="MFD2474342.1"/>
    <property type="molecule type" value="Genomic_DNA"/>
</dbReference>
<evidence type="ECO:0000313" key="1">
    <source>
        <dbReference type="EMBL" id="MFD2474342.1"/>
    </source>
</evidence>
<protein>
    <submittedName>
        <fullName evidence="1">PqqD family protein</fullName>
    </submittedName>
</protein>
<comment type="caution">
    <text evidence="1">The sequence shown here is derived from an EMBL/GenBank/DDBJ whole genome shotgun (WGS) entry which is preliminary data.</text>
</comment>
<gene>
    <name evidence="1" type="ORF">ACFSVL_43530</name>
</gene>
<dbReference type="Gene3D" id="1.10.10.1150">
    <property type="entry name" value="Coenzyme PQQ synthesis protein D (PqqD)"/>
    <property type="match status" value="1"/>
</dbReference>